<protein>
    <submittedName>
        <fullName evidence="1">Uncharacterized protein</fullName>
    </submittedName>
</protein>
<accession>A0A9X1YPH8</accession>
<comment type="caution">
    <text evidence="1">The sequence shown here is derived from an EMBL/GenBank/DDBJ whole genome shotgun (WGS) entry which is preliminary data.</text>
</comment>
<evidence type="ECO:0000313" key="1">
    <source>
        <dbReference type="EMBL" id="MCK9796303.1"/>
    </source>
</evidence>
<dbReference type="AlphaFoldDB" id="A0A9X1YPH8"/>
<dbReference type="RefSeq" id="WP_268264163.1">
    <property type="nucleotide sequence ID" value="NZ_JALQCW010000002.1"/>
</dbReference>
<dbReference type="Proteomes" id="UP001155059">
    <property type="component" value="Unassembled WGS sequence"/>
</dbReference>
<reference evidence="1 2" key="2">
    <citation type="journal article" date="2023" name="Plant Pathol.">
        <title>Dismantling and reorganizing Pseudomonas marginalis sensu#lato.</title>
        <authorList>
            <person name="Sawada H."/>
            <person name="Fujikawa T."/>
            <person name="Satou M."/>
        </authorList>
    </citation>
    <scope>NUCLEOTIDE SEQUENCE [LARGE SCALE GENOMIC DNA]</scope>
    <source>
        <strain evidence="1 2">MAFF 302030</strain>
    </source>
</reference>
<gene>
    <name evidence="1" type="ORF">M1B34_00695</name>
</gene>
<dbReference type="EMBL" id="JALQCW010000002">
    <property type="protein sequence ID" value="MCK9796303.1"/>
    <property type="molecule type" value="Genomic_DNA"/>
</dbReference>
<proteinExistence type="predicted"/>
<evidence type="ECO:0000313" key="2">
    <source>
        <dbReference type="Proteomes" id="UP001155059"/>
    </source>
</evidence>
<sequence length="107" mass="11850">MVRYSTLGQLFAEEPMPWGLRGDPYLWRAMAEQFADTALPASAEALEQLIVEAFARLTGKPLSTPGHFFVEPFAHGGLSSGQVSTDFWRHSALPLLRTRWAEATSEA</sequence>
<name>A0A9X1YPH8_9PSED</name>
<organism evidence="1 2">
    <name type="scientific">Pseudomonas morbosilactucae</name>
    <dbReference type="NCBI Taxonomy" id="2938197"/>
    <lineage>
        <taxon>Bacteria</taxon>
        <taxon>Pseudomonadati</taxon>
        <taxon>Pseudomonadota</taxon>
        <taxon>Gammaproteobacteria</taxon>
        <taxon>Pseudomonadales</taxon>
        <taxon>Pseudomonadaceae</taxon>
        <taxon>Pseudomonas</taxon>
    </lineage>
</organism>
<reference evidence="1 2" key="1">
    <citation type="journal article" date="2022" name="Int. J. Syst. Evol. Microbiol.">
        <title>Pseudomonas aegrilactucae sp. nov. and Pseudomonas morbosilactucae sp. nov., pathogens causing bacterial rot of lettuce in Japan.</title>
        <authorList>
            <person name="Sawada H."/>
            <person name="Fujikawa T."/>
            <person name="Satou M."/>
        </authorList>
    </citation>
    <scope>NUCLEOTIDE SEQUENCE [LARGE SCALE GENOMIC DNA]</scope>
    <source>
        <strain evidence="1 2">MAFF 302030</strain>
    </source>
</reference>